<proteinExistence type="predicted"/>
<dbReference type="InterPro" id="IPR038174">
    <property type="entry name" value="Strep_pil_link_sf"/>
</dbReference>
<dbReference type="InterPro" id="IPR022464">
    <property type="entry name" value="Strep_pil_isopept_link"/>
</dbReference>
<reference evidence="6 7" key="1">
    <citation type="submission" date="2018-12" db="EMBL/GenBank/DDBJ databases">
        <title>Unveiling genomic diversity among members of the Bifidobacterium pseudolongum species, a widely distributed gut commensal of the animal kingdom.</title>
        <authorList>
            <person name="Lugli G.A."/>
            <person name="Duranti S."/>
            <person name="Albert K."/>
            <person name="Mancabelli L."/>
            <person name="Napoli S."/>
            <person name="Viappiani A."/>
            <person name="Anzalone R."/>
            <person name="Longhi G."/>
            <person name="Milani C."/>
            <person name="Turroni F."/>
            <person name="Alessandri G."/>
            <person name="Sela D.A."/>
            <person name="Van Sinderen D."/>
            <person name="Ventura M."/>
        </authorList>
    </citation>
    <scope>NUCLEOTIDE SEQUENCE [LARGE SCALE GENOMIC DNA]</scope>
    <source>
        <strain evidence="6 7">2093B</strain>
    </source>
</reference>
<organism evidence="6 7">
    <name type="scientific">Bifidobacterium pseudolongum subsp. globosum</name>
    <dbReference type="NCBI Taxonomy" id="1690"/>
    <lineage>
        <taxon>Bacteria</taxon>
        <taxon>Bacillati</taxon>
        <taxon>Actinomycetota</taxon>
        <taxon>Actinomycetes</taxon>
        <taxon>Bifidobacteriales</taxon>
        <taxon>Bifidobacteriaceae</taxon>
        <taxon>Bifidobacterium</taxon>
    </lineage>
</organism>
<dbReference type="Pfam" id="PF12892">
    <property type="entry name" value="FctA"/>
    <property type="match status" value="2"/>
</dbReference>
<dbReference type="InterPro" id="IPR055382">
    <property type="entry name" value="DUF7601"/>
</dbReference>
<dbReference type="Gene3D" id="3.80.10.10">
    <property type="entry name" value="Ribonuclease Inhibitor"/>
    <property type="match status" value="1"/>
</dbReference>
<dbReference type="InterPro" id="IPR042229">
    <property type="entry name" value="Listeria/Bacterioides_rpt_sf"/>
</dbReference>
<protein>
    <submittedName>
        <fullName evidence="6">Peptidase</fullName>
    </submittedName>
</protein>
<dbReference type="Gene3D" id="2.60.40.1140">
    <property type="entry name" value="Collagen-binding surface protein Cna, B-type domain"/>
    <property type="match status" value="1"/>
</dbReference>
<feature type="domain" description="Streptococcal pilin isopeptide linkage" evidence="4">
    <location>
        <begin position="598"/>
        <end position="700"/>
    </location>
</feature>
<gene>
    <name evidence="6" type="ORF">PG2093B_1628</name>
</gene>
<sequence length="981" mass="105911">MSGKAIGRALAASVAAFAMLCPWVQPAFAQQDQSTERAPETAQVTNQPDNTAQPRDAEPATTPVVDADGYQQWKDSSVTTDEGIGWKIDEQGTLHIRPWTGDEGTTGSASVDSPLSDLPWYTRRKDIKNIESTGTIHLNANSDLLFYGCENLESLEGLSDWDASKLVYGRAMFQDCTSLKNLHGLEHWQFASENGVHLGSSYPSSYGDGYYDSRNKGEGMFQGCSGLTDLSALSNWRFPHAGNGDISGMFQDCTGLTNLHGLEHWNVGNLEYLSNATWYPGQDDTSTVNAGLFSGCSNLTDISALADWKLTSDEGLGPNTLGGMFQGCVHLTTLNALSHWELRSVMSLNSMFRDCTGLTDASAVANWYIYNVQDPMGMFYNCPNLERIGIPSYKNGGYAFINSNVPYGDTSSSSDIGLNVDMPQIMREDGAYGPWTWEQLSNRLAQEDDDGEAMLAHGTVWVHTPSWIIDYNSNGGMGSMPSSTTKLKDAATLPRCTFLRFGYEFIGWSTQPTDTITLYQTGDSWRPADPKESARYTLYAQWKKLGSSETGPISGDSGMLPGWVQYGHQGTQGTIPPNAVANAQFTNHYAPGAVTVTLKFTKLLDGNVPGTQFDFQLLDSSGKQLQTARNVGAIVQFDPLWLNKAGEYTYFVNETGVSDTVDMDTHPVEVKITVTDDEQNKGNLKAVVQLTGDTTFRNTTKPASIELHKTVTGTTDTSKDFTFKVTLTGHDKQAVSGTYSGVEFRNGVGTVHLRAGGNATISGIPAYTNYRVEETDLPAGYALASIDHATGTLQAAGHVSVTAANTYQAKPAVATLNAAKYVQYGTGSPLRQMTAGAFRFSLCEVSGDVCNDVSEAPNAEDGSVVFPQLTYDAVGKYVYHIREQNTHQDGVTYDGRAVTATVDVTDDGTGQLQVAVAYSGGAQVDGADGAHAAVFVNQSRQMSAMPQTGSAPWVALLVAAFVATFVMLCMVNRRHAGRHSA</sequence>
<keyword evidence="3" id="KW-0732">Signal</keyword>
<dbReference type="Proteomes" id="UP000292568">
    <property type="component" value="Unassembled WGS sequence"/>
</dbReference>
<dbReference type="Pfam" id="PF03382">
    <property type="entry name" value="DUF285"/>
    <property type="match status" value="2"/>
</dbReference>
<evidence type="ECO:0000313" key="6">
    <source>
        <dbReference type="EMBL" id="RYQ08488.1"/>
    </source>
</evidence>
<dbReference type="EMBL" id="RYUH01000015">
    <property type="protein sequence ID" value="RYQ08488.1"/>
    <property type="molecule type" value="Genomic_DNA"/>
</dbReference>
<keyword evidence="2" id="KW-0812">Transmembrane</keyword>
<evidence type="ECO:0000313" key="7">
    <source>
        <dbReference type="Proteomes" id="UP000292568"/>
    </source>
</evidence>
<dbReference type="PANTHER" id="PTHR45661">
    <property type="entry name" value="SURFACE ANTIGEN"/>
    <property type="match status" value="1"/>
</dbReference>
<dbReference type="Pfam" id="PF24547">
    <property type="entry name" value="DUF7601"/>
    <property type="match status" value="1"/>
</dbReference>
<evidence type="ECO:0000259" key="4">
    <source>
        <dbReference type="Pfam" id="PF12892"/>
    </source>
</evidence>
<dbReference type="RefSeq" id="WP_165369755.1">
    <property type="nucleotide sequence ID" value="NZ_RYUH01000015.1"/>
</dbReference>
<evidence type="ECO:0000256" key="2">
    <source>
        <dbReference type="SAM" id="Phobius"/>
    </source>
</evidence>
<feature type="signal peptide" evidence="3">
    <location>
        <begin position="1"/>
        <end position="29"/>
    </location>
</feature>
<dbReference type="AlphaFoldDB" id="A0A4Q5A0R7"/>
<evidence type="ECO:0000256" key="1">
    <source>
        <dbReference type="SAM" id="MobiDB-lite"/>
    </source>
</evidence>
<feature type="domain" description="DUF7601" evidence="5">
    <location>
        <begin position="704"/>
        <end position="807"/>
    </location>
</feature>
<name>A0A4Q5A0R7_9BIFI</name>
<feature type="domain" description="Streptococcal pilin isopeptide linkage" evidence="4">
    <location>
        <begin position="827"/>
        <end position="938"/>
    </location>
</feature>
<feature type="region of interest" description="Disordered" evidence="1">
    <location>
        <begin position="31"/>
        <end position="72"/>
    </location>
</feature>
<feature type="compositionally biased region" description="Polar residues" evidence="1">
    <location>
        <begin position="42"/>
        <end position="53"/>
    </location>
</feature>
<evidence type="ECO:0000259" key="5">
    <source>
        <dbReference type="Pfam" id="PF24547"/>
    </source>
</evidence>
<keyword evidence="2" id="KW-0472">Membrane</keyword>
<dbReference type="InterPro" id="IPR032675">
    <property type="entry name" value="LRR_dom_sf"/>
</dbReference>
<keyword evidence="2" id="KW-1133">Transmembrane helix</keyword>
<feature type="transmembrane region" description="Helical" evidence="2">
    <location>
        <begin position="951"/>
        <end position="971"/>
    </location>
</feature>
<accession>A0A4Q5A0R7</accession>
<dbReference type="Gene3D" id="2.60.40.3050">
    <property type="match status" value="2"/>
</dbReference>
<evidence type="ECO:0000256" key="3">
    <source>
        <dbReference type="SAM" id="SignalP"/>
    </source>
</evidence>
<dbReference type="InterPro" id="IPR005046">
    <property type="entry name" value="DUF285"/>
</dbReference>
<dbReference type="PANTHER" id="PTHR45661:SF3">
    <property type="entry name" value="IG-LIKE DOMAIN-CONTAINING PROTEIN"/>
    <property type="match status" value="1"/>
</dbReference>
<dbReference type="Gene3D" id="2.60.40.4270">
    <property type="entry name" value="Listeria-Bacteroides repeat domain"/>
    <property type="match status" value="1"/>
</dbReference>
<feature type="chain" id="PRO_5021024222" evidence="3">
    <location>
        <begin position="30"/>
        <end position="981"/>
    </location>
</feature>
<comment type="caution">
    <text evidence="6">The sequence shown here is derived from an EMBL/GenBank/DDBJ whole genome shotgun (WGS) entry which is preliminary data.</text>
</comment>
<dbReference type="InterPro" id="IPR053139">
    <property type="entry name" value="Surface_bspA-like"/>
</dbReference>
<dbReference type="NCBIfam" id="TIGR03786">
    <property type="entry name" value="strep_pil_rpt"/>
    <property type="match status" value="2"/>
</dbReference>